<dbReference type="KEGG" id="ttc:FOKN1_3074"/>
<proteinExistence type="predicted"/>
<evidence type="ECO:0000313" key="3">
    <source>
        <dbReference type="Proteomes" id="UP000218765"/>
    </source>
</evidence>
<dbReference type="Proteomes" id="UP000218765">
    <property type="component" value="Chromosome"/>
</dbReference>
<evidence type="ECO:0000256" key="1">
    <source>
        <dbReference type="SAM" id="MobiDB-lite"/>
    </source>
</evidence>
<feature type="compositionally biased region" description="Basic and acidic residues" evidence="1">
    <location>
        <begin position="12"/>
        <end position="36"/>
    </location>
</feature>
<gene>
    <name evidence="2" type="ORF">FOKN1_3074</name>
</gene>
<accession>A0A1Z4VUY9</accession>
<keyword evidence="3" id="KW-1185">Reference proteome</keyword>
<organism evidence="2 3">
    <name type="scientific">Thiohalobacter thiocyanaticus</name>
    <dbReference type="NCBI Taxonomy" id="585455"/>
    <lineage>
        <taxon>Bacteria</taxon>
        <taxon>Pseudomonadati</taxon>
        <taxon>Pseudomonadota</taxon>
        <taxon>Gammaproteobacteria</taxon>
        <taxon>Thiohalobacterales</taxon>
        <taxon>Thiohalobacteraceae</taxon>
        <taxon>Thiohalobacter</taxon>
    </lineage>
</organism>
<reference evidence="2 3" key="1">
    <citation type="submission" date="2017-05" db="EMBL/GenBank/DDBJ databases">
        <title>Thiocyanate degradation by Thiohalobacter thiocyanaticus FOKN1.</title>
        <authorList>
            <person name="Oshiki M."/>
            <person name="Fukushima T."/>
            <person name="Kawano S."/>
            <person name="Nakagawa J."/>
        </authorList>
    </citation>
    <scope>NUCLEOTIDE SEQUENCE [LARGE SCALE GENOMIC DNA]</scope>
    <source>
        <strain evidence="2 3">FOKN1</strain>
    </source>
</reference>
<name>A0A1Z4VUY9_9GAMM</name>
<feature type="compositionally biased region" description="Basic and acidic residues" evidence="1">
    <location>
        <begin position="49"/>
        <end position="60"/>
    </location>
</feature>
<feature type="region of interest" description="Disordered" evidence="1">
    <location>
        <begin position="1"/>
        <end position="65"/>
    </location>
</feature>
<evidence type="ECO:0000313" key="2">
    <source>
        <dbReference type="EMBL" id="BAZ95431.1"/>
    </source>
</evidence>
<dbReference type="AlphaFoldDB" id="A0A1Z4VUY9"/>
<protein>
    <submittedName>
        <fullName evidence="2">Carbamoylphosphate synthase small subunit</fullName>
    </submittedName>
</protein>
<sequence>MHDAEYLPIPDHPVHEKAERSQQHADGKQKQEDRQFAEPVGIEDEDYSDDHAYRADHHSEGAVGPRTRLVRVAAVTASIHRSRNCHSPHPLPASVWPVLTQMILARTPPQSAGPSQISLSEDQLQTQRDLVVVAQ</sequence>
<dbReference type="EMBL" id="AP018052">
    <property type="protein sequence ID" value="BAZ95431.1"/>
    <property type="molecule type" value="Genomic_DNA"/>
</dbReference>